<dbReference type="PANTHER" id="PTHR13604:SF0">
    <property type="entry name" value="ABASIC SITE PROCESSING PROTEIN HMCES"/>
    <property type="match status" value="1"/>
</dbReference>
<evidence type="ECO:0000256" key="2">
    <source>
        <dbReference type="ARBA" id="ARBA00022670"/>
    </source>
</evidence>
<sequence length="253" mass="28021">MCGRYAASKEADRLSEIFETVAMVPGADLPPRFNIAPTDPVAAVLTRTDRESGRDIRKLAPLRWGLVPSWSKDPKGGARLINARSETVADKPAFRKAFANRRCLLPADGYYEWYQLAAAPGSSKPRKQPFFISPTAANPARVPGLMAMAGLYEFWRDDTLPADHPDAWWSTCTIITTQATDALGHIHDRMPVQVRRDDWADWLDPRMTDPLGAHDLMHFPAEQEMTAWAVSTAVGKVGNEGRQLILPLDGEAV</sequence>
<dbReference type="InterPro" id="IPR036590">
    <property type="entry name" value="SRAP-like"/>
</dbReference>
<evidence type="ECO:0000313" key="10">
    <source>
        <dbReference type="Proteomes" id="UP001596266"/>
    </source>
</evidence>
<evidence type="ECO:0000256" key="5">
    <source>
        <dbReference type="ARBA" id="ARBA00023124"/>
    </source>
</evidence>
<dbReference type="GO" id="GO:0016787">
    <property type="term" value="F:hydrolase activity"/>
    <property type="evidence" value="ECO:0007669"/>
    <property type="project" value="UniProtKB-KW"/>
</dbReference>
<dbReference type="SUPFAM" id="SSF143081">
    <property type="entry name" value="BB1717-like"/>
    <property type="match status" value="1"/>
</dbReference>
<evidence type="ECO:0000256" key="7">
    <source>
        <dbReference type="ARBA" id="ARBA00023239"/>
    </source>
</evidence>
<evidence type="ECO:0000256" key="6">
    <source>
        <dbReference type="ARBA" id="ARBA00023125"/>
    </source>
</evidence>
<keyword evidence="5" id="KW-0190">Covalent protein-DNA linkage</keyword>
<reference evidence="10" key="1">
    <citation type="journal article" date="2019" name="Int. J. Syst. Evol. Microbiol.">
        <title>The Global Catalogue of Microorganisms (GCM) 10K type strain sequencing project: providing services to taxonomists for standard genome sequencing and annotation.</title>
        <authorList>
            <consortium name="The Broad Institute Genomics Platform"/>
            <consortium name="The Broad Institute Genome Sequencing Center for Infectious Disease"/>
            <person name="Wu L."/>
            <person name="Ma J."/>
        </authorList>
    </citation>
    <scope>NUCLEOTIDE SEQUENCE [LARGE SCALE GENOMIC DNA]</scope>
    <source>
        <strain evidence="10">CGMCC 1.15277</strain>
    </source>
</reference>
<evidence type="ECO:0000256" key="4">
    <source>
        <dbReference type="ARBA" id="ARBA00022801"/>
    </source>
</evidence>
<dbReference type="Pfam" id="PF02586">
    <property type="entry name" value="SRAP"/>
    <property type="match status" value="1"/>
</dbReference>
<dbReference type="Proteomes" id="UP001596266">
    <property type="component" value="Unassembled WGS sequence"/>
</dbReference>
<dbReference type="RefSeq" id="WP_343886263.1">
    <property type="nucleotide sequence ID" value="NZ_BAAAKI010000013.1"/>
</dbReference>
<keyword evidence="10" id="KW-1185">Reference proteome</keyword>
<keyword evidence="4 8" id="KW-0378">Hydrolase</keyword>
<name>A0ABW1X2P5_9ACTN</name>
<accession>A0ABW1X2P5</accession>
<comment type="similarity">
    <text evidence="1 8">Belongs to the SOS response-associated peptidase family.</text>
</comment>
<dbReference type="InterPro" id="IPR003738">
    <property type="entry name" value="SRAP"/>
</dbReference>
<evidence type="ECO:0000313" key="9">
    <source>
        <dbReference type="EMBL" id="MFC6397576.1"/>
    </source>
</evidence>
<protein>
    <recommendedName>
        <fullName evidence="8">Abasic site processing protein</fullName>
        <ecNumber evidence="8">3.4.-.-</ecNumber>
    </recommendedName>
</protein>
<keyword evidence="7" id="KW-0456">Lyase</keyword>
<dbReference type="EMBL" id="JBHSUA010000021">
    <property type="protein sequence ID" value="MFC6397576.1"/>
    <property type="molecule type" value="Genomic_DNA"/>
</dbReference>
<dbReference type="EC" id="3.4.-.-" evidence="8"/>
<comment type="caution">
    <text evidence="9">The sequence shown here is derived from an EMBL/GenBank/DDBJ whole genome shotgun (WGS) entry which is preliminary data.</text>
</comment>
<organism evidence="9 10">
    <name type="scientific">Luteococcus sanguinis</name>
    <dbReference type="NCBI Taxonomy" id="174038"/>
    <lineage>
        <taxon>Bacteria</taxon>
        <taxon>Bacillati</taxon>
        <taxon>Actinomycetota</taxon>
        <taxon>Actinomycetes</taxon>
        <taxon>Propionibacteriales</taxon>
        <taxon>Propionibacteriaceae</taxon>
        <taxon>Luteococcus</taxon>
    </lineage>
</organism>
<keyword evidence="3" id="KW-0227">DNA damage</keyword>
<evidence type="ECO:0000256" key="1">
    <source>
        <dbReference type="ARBA" id="ARBA00008136"/>
    </source>
</evidence>
<keyword evidence="6" id="KW-0238">DNA-binding</keyword>
<evidence type="ECO:0000256" key="3">
    <source>
        <dbReference type="ARBA" id="ARBA00022763"/>
    </source>
</evidence>
<keyword evidence="2 8" id="KW-0645">Protease</keyword>
<gene>
    <name evidence="9" type="ORF">ACFP57_11370</name>
</gene>
<proteinExistence type="inferred from homology"/>
<dbReference type="PANTHER" id="PTHR13604">
    <property type="entry name" value="DC12-RELATED"/>
    <property type="match status" value="1"/>
</dbReference>
<dbReference type="Gene3D" id="3.90.1680.10">
    <property type="entry name" value="SOS response associated peptidase-like"/>
    <property type="match status" value="1"/>
</dbReference>
<evidence type="ECO:0000256" key="8">
    <source>
        <dbReference type="RuleBase" id="RU364100"/>
    </source>
</evidence>